<evidence type="ECO:0008006" key="3">
    <source>
        <dbReference type="Google" id="ProtNLM"/>
    </source>
</evidence>
<dbReference type="AlphaFoldDB" id="A0AA35WG19"/>
<keyword evidence="2" id="KW-1185">Reference proteome</keyword>
<dbReference type="Proteomes" id="UP001174909">
    <property type="component" value="Unassembled WGS sequence"/>
</dbReference>
<organism evidence="1 2">
    <name type="scientific">Geodia barretti</name>
    <name type="common">Barrett's horny sponge</name>
    <dbReference type="NCBI Taxonomy" id="519541"/>
    <lineage>
        <taxon>Eukaryota</taxon>
        <taxon>Metazoa</taxon>
        <taxon>Porifera</taxon>
        <taxon>Demospongiae</taxon>
        <taxon>Heteroscleromorpha</taxon>
        <taxon>Tetractinellida</taxon>
        <taxon>Astrophorina</taxon>
        <taxon>Geodiidae</taxon>
        <taxon>Geodia</taxon>
    </lineage>
</organism>
<evidence type="ECO:0000313" key="1">
    <source>
        <dbReference type="EMBL" id="CAI8015956.1"/>
    </source>
</evidence>
<feature type="non-terminal residue" evidence="1">
    <location>
        <position position="167"/>
    </location>
</feature>
<proteinExistence type="predicted"/>
<dbReference type="EMBL" id="CASHTH010001483">
    <property type="protein sequence ID" value="CAI8015956.1"/>
    <property type="molecule type" value="Genomic_DNA"/>
</dbReference>
<protein>
    <recommendedName>
        <fullName evidence="3">HTH CENPB-type domain-containing protein</fullName>
    </recommendedName>
</protein>
<reference evidence="1" key="1">
    <citation type="submission" date="2023-03" db="EMBL/GenBank/DDBJ databases">
        <authorList>
            <person name="Steffen K."/>
            <person name="Cardenas P."/>
        </authorList>
    </citation>
    <scope>NUCLEOTIDE SEQUENCE</scope>
</reference>
<gene>
    <name evidence="1" type="ORF">GBAR_LOCUS9853</name>
</gene>
<comment type="caution">
    <text evidence="1">The sequence shown here is derived from an EMBL/GenBank/DDBJ whole genome shotgun (WGS) entry which is preliminary data.</text>
</comment>
<name>A0AA35WG19_GEOBA</name>
<evidence type="ECO:0000313" key="2">
    <source>
        <dbReference type="Proteomes" id="UP001174909"/>
    </source>
</evidence>
<accession>A0AA35WG19</accession>
<sequence>MYLGVYTLYDRVSGGVVHGVKPGPEPYLSQTEKKELGGYLKHCAKVGYGKTRRDVLCIVESAVNESGKLRSGHVSDGWWRRFKEHQGDLSLRQGDSTAHARMDTMNQETIDHYFMLLRETLTTHGLLNKPSHIYNVDETGVPLVVHLPLPQPLHICPPVLPLLQPAQ</sequence>